<keyword evidence="1" id="KW-0812">Transmembrane</keyword>
<dbReference type="Proteomes" id="UP000092555">
    <property type="component" value="Unassembled WGS sequence"/>
</dbReference>
<reference evidence="2 3" key="1">
    <citation type="submission" date="2016-05" db="EMBL/GenBank/DDBJ databases">
        <title>Comparative genomics of biotechnologically important yeasts.</title>
        <authorList>
            <consortium name="DOE Joint Genome Institute"/>
            <person name="Riley R."/>
            <person name="Haridas S."/>
            <person name="Wolfe K.H."/>
            <person name="Lopes M.R."/>
            <person name="Hittinger C.T."/>
            <person name="Goker M."/>
            <person name="Salamov A."/>
            <person name="Wisecaver J."/>
            <person name="Long T.M."/>
            <person name="Aerts A.L."/>
            <person name="Barry K."/>
            <person name="Choi C."/>
            <person name="Clum A."/>
            <person name="Coughlan A.Y."/>
            <person name="Deshpande S."/>
            <person name="Douglass A.P."/>
            <person name="Hanson S.J."/>
            <person name="Klenk H.-P."/>
            <person name="LaButti K."/>
            <person name="Lapidus A."/>
            <person name="Lindquist E."/>
            <person name="Lipzen A."/>
            <person name="Meier-kolthoff J.P."/>
            <person name="Ohm R.A."/>
            <person name="Otillar R.P."/>
            <person name="Pangilinan J."/>
            <person name="Peng Y."/>
            <person name="Rokas A."/>
            <person name="Rosa C.A."/>
            <person name="Scheuner C."/>
            <person name="Sibirny A.A."/>
            <person name="Slot J.C."/>
            <person name="Stielow J.B."/>
            <person name="Sun H."/>
            <person name="Kurtzman C.P."/>
            <person name="Blackwell M."/>
            <person name="Grigoriev I.V."/>
            <person name="Jeffries T.W."/>
        </authorList>
    </citation>
    <scope>NUCLEOTIDE SEQUENCE [LARGE SCALE GENOMIC DNA]</scope>
    <source>
        <strain evidence="2 3">NRRL YB-4993</strain>
    </source>
</reference>
<comment type="caution">
    <text evidence="2">The sequence shown here is derived from an EMBL/GenBank/DDBJ whole genome shotgun (WGS) entry which is preliminary data.</text>
</comment>
<keyword evidence="1" id="KW-1133">Transmembrane helix</keyword>
<evidence type="ECO:0000313" key="2">
    <source>
        <dbReference type="EMBL" id="OBA21405.1"/>
    </source>
</evidence>
<keyword evidence="3" id="KW-1185">Reference proteome</keyword>
<accession>A0A1A0HBP5</accession>
<organism evidence="2 3">
    <name type="scientific">Metschnikowia bicuspidata var. bicuspidata NRRL YB-4993</name>
    <dbReference type="NCBI Taxonomy" id="869754"/>
    <lineage>
        <taxon>Eukaryota</taxon>
        <taxon>Fungi</taxon>
        <taxon>Dikarya</taxon>
        <taxon>Ascomycota</taxon>
        <taxon>Saccharomycotina</taxon>
        <taxon>Pichiomycetes</taxon>
        <taxon>Metschnikowiaceae</taxon>
        <taxon>Metschnikowia</taxon>
    </lineage>
</organism>
<dbReference type="GeneID" id="30027762"/>
<sequence>MVNLLGLLAAVYSVVLCRCVLRWSYAEVYFGDLLILVCFDLFPMVYLGTLVVICHQWSAVVERNHRCTGHGLGSPFILPDMGARSISMQNRKKIPGRPKADVPWCRNVHIMY</sequence>
<dbReference type="AlphaFoldDB" id="A0A1A0HBP5"/>
<feature type="transmembrane region" description="Helical" evidence="1">
    <location>
        <begin position="33"/>
        <end position="54"/>
    </location>
</feature>
<dbReference type="RefSeq" id="XP_018711915.1">
    <property type="nucleotide sequence ID" value="XM_018854786.1"/>
</dbReference>
<protein>
    <submittedName>
        <fullName evidence="2">Uncharacterized protein</fullName>
    </submittedName>
</protein>
<proteinExistence type="predicted"/>
<gene>
    <name evidence="2" type="ORF">METBIDRAFT_182818</name>
</gene>
<dbReference type="EMBL" id="LXTC01000003">
    <property type="protein sequence ID" value="OBA21405.1"/>
    <property type="molecule type" value="Genomic_DNA"/>
</dbReference>
<evidence type="ECO:0000313" key="3">
    <source>
        <dbReference type="Proteomes" id="UP000092555"/>
    </source>
</evidence>
<keyword evidence="1" id="KW-0472">Membrane</keyword>
<name>A0A1A0HBP5_9ASCO</name>
<evidence type="ECO:0000256" key="1">
    <source>
        <dbReference type="SAM" id="Phobius"/>
    </source>
</evidence>